<sequence>MFVIGYMKKRSLVKCVCGLAAAVLFSGCIKNDIPYAKVPLSIVSMQVEGQIGNAVISEDDRTVTLTLGETVNPSSLKVTEFTCTDKASSTLSVGQEINLSSPYKVTLSLYQDYEWTVVRNQPVERTFQVENQVGNATFDEVNLVARALIRKDADLSEFSLLALKLGPEGSAMNGEVTSVPTLKWTLYANYAEASVRVTYGGFVDQIWRVRVYNSSTNVITESADGWVNVGWMYGTGVAGADCGFEYREVGAAEWIRVPQEYLTVDGGEFRARVPHLDANATYECRAYSGEEYADAVEFSTVDVETVPNMDFEDWVYNAGRNGKSICPWAEGGSPFWDTGNHGSTTLSDKDNVTTPVSDPRPGSRGTTAAQLKSATVVGVLAAGNLFIGEYKETVGMNGRLGFGRGFTSYPTRLKGYFKYQTAPITKVNAGFEYLESRPDSCIVWVALGDWELSSANSETGQFTAVEILTDNANNNGTYFDKNDSHIIAYGEMVCGENVSDYREFSVELDYRATNRRPTALLIVCSASKYGDYFTGGPGATLWLDDFSLEYDYE</sequence>
<dbReference type="Proteomes" id="UP000784286">
    <property type="component" value="Unassembled WGS sequence"/>
</dbReference>
<gene>
    <name evidence="3" type="ORF">H9928_11905</name>
</gene>
<dbReference type="InterPro" id="IPR038653">
    <property type="entry name" value="Put_CMD_sf"/>
</dbReference>
<feature type="region of interest" description="Disordered" evidence="1">
    <location>
        <begin position="339"/>
        <end position="367"/>
    </location>
</feature>
<evidence type="ECO:0000313" key="3">
    <source>
        <dbReference type="EMBL" id="MBU3857221.1"/>
    </source>
</evidence>
<evidence type="ECO:0000256" key="1">
    <source>
        <dbReference type="SAM" id="MobiDB-lite"/>
    </source>
</evidence>
<comment type="caution">
    <text evidence="3">The sequence shown here is derived from an EMBL/GenBank/DDBJ whole genome shotgun (WGS) entry which is preliminary data.</text>
</comment>
<feature type="domain" description="Putative carbohydrate metabolism" evidence="2">
    <location>
        <begin position="334"/>
        <end position="548"/>
    </location>
</feature>
<evidence type="ECO:0000313" key="4">
    <source>
        <dbReference type="Proteomes" id="UP000784286"/>
    </source>
</evidence>
<dbReference type="AlphaFoldDB" id="A0A948X4L8"/>
<feature type="compositionally biased region" description="Polar residues" evidence="1">
    <location>
        <begin position="340"/>
        <end position="356"/>
    </location>
</feature>
<evidence type="ECO:0000259" key="2">
    <source>
        <dbReference type="Pfam" id="PF13201"/>
    </source>
</evidence>
<proteinExistence type="predicted"/>
<reference evidence="3" key="2">
    <citation type="submission" date="2021-04" db="EMBL/GenBank/DDBJ databases">
        <authorList>
            <person name="Gilroy R."/>
        </authorList>
    </citation>
    <scope>NUCLEOTIDE SEQUENCE</scope>
    <source>
        <strain evidence="3">8470</strain>
    </source>
</reference>
<name>A0A948X4L8_9BACT</name>
<protein>
    <submittedName>
        <fullName evidence="3">PCMD domain-containing protein</fullName>
    </submittedName>
</protein>
<reference evidence="3" key="1">
    <citation type="journal article" date="2021" name="PeerJ">
        <title>Extensive microbial diversity within the chicken gut microbiome revealed by metagenomics and culture.</title>
        <authorList>
            <person name="Gilroy R."/>
            <person name="Ravi A."/>
            <person name="Getino M."/>
            <person name="Pursley I."/>
            <person name="Horton D.L."/>
            <person name="Alikhan N.F."/>
            <person name="Baker D."/>
            <person name="Gharbi K."/>
            <person name="Hall N."/>
            <person name="Watson M."/>
            <person name="Adriaenssens E.M."/>
            <person name="Foster-Nyarko E."/>
            <person name="Jarju S."/>
            <person name="Secka A."/>
            <person name="Antonio M."/>
            <person name="Oren A."/>
            <person name="Chaudhuri R.R."/>
            <person name="La Ragione R."/>
            <person name="Hildebrand F."/>
            <person name="Pallen M.J."/>
        </authorList>
    </citation>
    <scope>NUCLEOTIDE SEQUENCE</scope>
    <source>
        <strain evidence="3">8470</strain>
    </source>
</reference>
<dbReference type="InterPro" id="IPR025112">
    <property type="entry name" value="PCMD"/>
</dbReference>
<dbReference type="Gene3D" id="2.60.120.890">
    <property type="entry name" value="BT2081, beta-jelly-roll domain"/>
    <property type="match status" value="1"/>
</dbReference>
<organism evidence="3 4">
    <name type="scientific">Candidatus Phocaeicola excrementipullorum</name>
    <dbReference type="NCBI Taxonomy" id="2838731"/>
    <lineage>
        <taxon>Bacteria</taxon>
        <taxon>Pseudomonadati</taxon>
        <taxon>Bacteroidota</taxon>
        <taxon>Bacteroidia</taxon>
        <taxon>Bacteroidales</taxon>
        <taxon>Bacteroidaceae</taxon>
        <taxon>Phocaeicola</taxon>
    </lineage>
</organism>
<accession>A0A948X4L8</accession>
<dbReference type="EMBL" id="JAHLFJ010000108">
    <property type="protein sequence ID" value="MBU3857221.1"/>
    <property type="molecule type" value="Genomic_DNA"/>
</dbReference>
<dbReference type="Pfam" id="PF13201">
    <property type="entry name" value="PCMD"/>
    <property type="match status" value="1"/>
</dbReference>